<evidence type="ECO:0000256" key="1">
    <source>
        <dbReference type="ARBA" id="ARBA00004141"/>
    </source>
</evidence>
<keyword evidence="6" id="KW-0472">Membrane</keyword>
<sequence length="542" mass="61608">MATAISPDLGALARIDYRASFSNAVANHGMRPLVLPWALLGPMILPPLWLAIPHTKRPWVYRTRWLVVGLIVALDFDLIRSVSSYNVASAYGAGLMGSWGILHTLDLLVWTRPQFDAARIVKAAKSEKAATDVPSGMAETRTGNGALREDGVRQRKPNNVNGRVSQGSKDHAASNKGETEYVWQLFPENGSFLQRLNWSADFVTNYRCIGWNCCITSVPRPKIPARIRDGDTLSLDSMPTVSRSGCRRSLTVSEFLWSRVRVMAVQYMILDCLATFMIKDPYFVFGPERSISYELPSYLNRLPSWALLSYRELISLAGIYGAIDLMFNFNDVFQYYAFSPIFPIRKEFWHYPSIWGSFSQVLDRGLAGGWGAFWHQTFRLQFSAPATYLVKNGFLTKGTLTTRIVTMYVAFLQSGLLHASGSISSMPETKIWRSPVFFLLQPLGIMIQQMLFRAIDTYLPRFPKVLRRAISLVSTLAWMQMTAFLFCDDIASTGLWLHEPVPFSPLRLMGFGHPDDHWQRWNKINLPTWYWGKHWWTSGVQI</sequence>
<comment type="subcellular location">
    <subcellularLocation>
        <location evidence="1">Membrane</location>
        <topology evidence="1">Multi-pass membrane protein</topology>
    </subcellularLocation>
</comment>
<dbReference type="PANTHER" id="PTHR31595:SF67">
    <property type="entry name" value="WAX SYNTHASE DOMAIN-CONTAINING PROTEIN"/>
    <property type="match status" value="1"/>
</dbReference>
<dbReference type="InterPro" id="IPR032805">
    <property type="entry name" value="Wax_synthase_dom"/>
</dbReference>
<evidence type="ECO:0000259" key="8">
    <source>
        <dbReference type="Pfam" id="PF13813"/>
    </source>
</evidence>
<feature type="region of interest" description="Disordered" evidence="7">
    <location>
        <begin position="131"/>
        <end position="175"/>
    </location>
</feature>
<dbReference type="PANTHER" id="PTHR31595">
    <property type="entry name" value="LONG-CHAIN-ALCOHOL O-FATTY-ACYLTRANSFERASE 3-RELATED"/>
    <property type="match status" value="1"/>
</dbReference>
<dbReference type="InterPro" id="IPR044851">
    <property type="entry name" value="Wax_synthase"/>
</dbReference>
<evidence type="ECO:0000313" key="9">
    <source>
        <dbReference type="EMBL" id="KAH6898772.1"/>
    </source>
</evidence>
<keyword evidence="4" id="KW-0812">Transmembrane</keyword>
<dbReference type="OrthoDB" id="2796277at2759"/>
<dbReference type="Pfam" id="PF13813">
    <property type="entry name" value="MBOAT_2"/>
    <property type="match status" value="1"/>
</dbReference>
<comment type="similarity">
    <text evidence="2">Belongs to the wax synthase family.</text>
</comment>
<evidence type="ECO:0000256" key="3">
    <source>
        <dbReference type="ARBA" id="ARBA00022679"/>
    </source>
</evidence>
<evidence type="ECO:0000256" key="2">
    <source>
        <dbReference type="ARBA" id="ARBA00007282"/>
    </source>
</evidence>
<dbReference type="GO" id="GO:0006629">
    <property type="term" value="P:lipid metabolic process"/>
    <property type="evidence" value="ECO:0007669"/>
    <property type="project" value="InterPro"/>
</dbReference>
<keyword evidence="5" id="KW-1133">Transmembrane helix</keyword>
<organism evidence="9 10">
    <name type="scientific">Thelonectria olida</name>
    <dbReference type="NCBI Taxonomy" id="1576542"/>
    <lineage>
        <taxon>Eukaryota</taxon>
        <taxon>Fungi</taxon>
        <taxon>Dikarya</taxon>
        <taxon>Ascomycota</taxon>
        <taxon>Pezizomycotina</taxon>
        <taxon>Sordariomycetes</taxon>
        <taxon>Hypocreomycetidae</taxon>
        <taxon>Hypocreales</taxon>
        <taxon>Nectriaceae</taxon>
        <taxon>Thelonectria</taxon>
    </lineage>
</organism>
<dbReference type="EMBL" id="JAGPYM010000002">
    <property type="protein sequence ID" value="KAH6898772.1"/>
    <property type="molecule type" value="Genomic_DNA"/>
</dbReference>
<gene>
    <name evidence="9" type="ORF">B0T10DRAFT_454090</name>
</gene>
<evidence type="ECO:0000256" key="7">
    <source>
        <dbReference type="SAM" id="MobiDB-lite"/>
    </source>
</evidence>
<evidence type="ECO:0000313" key="10">
    <source>
        <dbReference type="Proteomes" id="UP000777438"/>
    </source>
</evidence>
<keyword evidence="3" id="KW-0808">Transferase</keyword>
<evidence type="ECO:0000256" key="4">
    <source>
        <dbReference type="ARBA" id="ARBA00022692"/>
    </source>
</evidence>
<protein>
    <recommendedName>
        <fullName evidence="8">Wax synthase domain-containing protein</fullName>
    </recommendedName>
</protein>
<reference evidence="9 10" key="1">
    <citation type="journal article" date="2021" name="Nat. Commun.">
        <title>Genetic determinants of endophytism in the Arabidopsis root mycobiome.</title>
        <authorList>
            <person name="Mesny F."/>
            <person name="Miyauchi S."/>
            <person name="Thiergart T."/>
            <person name="Pickel B."/>
            <person name="Atanasova L."/>
            <person name="Karlsson M."/>
            <person name="Huettel B."/>
            <person name="Barry K.W."/>
            <person name="Haridas S."/>
            <person name="Chen C."/>
            <person name="Bauer D."/>
            <person name="Andreopoulos W."/>
            <person name="Pangilinan J."/>
            <person name="LaButti K."/>
            <person name="Riley R."/>
            <person name="Lipzen A."/>
            <person name="Clum A."/>
            <person name="Drula E."/>
            <person name="Henrissat B."/>
            <person name="Kohler A."/>
            <person name="Grigoriev I.V."/>
            <person name="Martin F.M."/>
            <person name="Hacquard S."/>
        </authorList>
    </citation>
    <scope>NUCLEOTIDE SEQUENCE [LARGE SCALE GENOMIC DNA]</scope>
    <source>
        <strain evidence="9 10">MPI-CAGE-CH-0241</strain>
    </source>
</reference>
<accession>A0A9P9ASY2</accession>
<dbReference type="Proteomes" id="UP000777438">
    <property type="component" value="Unassembled WGS sequence"/>
</dbReference>
<dbReference type="AlphaFoldDB" id="A0A9P9ASY2"/>
<feature type="domain" description="Wax synthase" evidence="8">
    <location>
        <begin position="351"/>
        <end position="440"/>
    </location>
</feature>
<feature type="compositionally biased region" description="Polar residues" evidence="7">
    <location>
        <begin position="157"/>
        <end position="167"/>
    </location>
</feature>
<evidence type="ECO:0000256" key="5">
    <source>
        <dbReference type="ARBA" id="ARBA00022989"/>
    </source>
</evidence>
<dbReference type="GO" id="GO:0016020">
    <property type="term" value="C:membrane"/>
    <property type="evidence" value="ECO:0007669"/>
    <property type="project" value="UniProtKB-SubCell"/>
</dbReference>
<evidence type="ECO:0000256" key="6">
    <source>
        <dbReference type="ARBA" id="ARBA00023136"/>
    </source>
</evidence>
<dbReference type="GO" id="GO:0008374">
    <property type="term" value="F:O-acyltransferase activity"/>
    <property type="evidence" value="ECO:0007669"/>
    <property type="project" value="InterPro"/>
</dbReference>
<name>A0A9P9ASY2_9HYPO</name>
<proteinExistence type="inferred from homology"/>
<keyword evidence="10" id="KW-1185">Reference proteome</keyword>
<comment type="caution">
    <text evidence="9">The sequence shown here is derived from an EMBL/GenBank/DDBJ whole genome shotgun (WGS) entry which is preliminary data.</text>
</comment>